<dbReference type="OrthoDB" id="68835at2"/>
<evidence type="ECO:0000313" key="3">
    <source>
        <dbReference type="Proteomes" id="UP000236379"/>
    </source>
</evidence>
<evidence type="ECO:0000313" key="2">
    <source>
        <dbReference type="EMBL" id="PNY81253.1"/>
    </source>
</evidence>
<organism evidence="2 3">
    <name type="scientific">Deinococcus koreensis</name>
    <dbReference type="NCBI Taxonomy" id="2054903"/>
    <lineage>
        <taxon>Bacteria</taxon>
        <taxon>Thermotogati</taxon>
        <taxon>Deinococcota</taxon>
        <taxon>Deinococci</taxon>
        <taxon>Deinococcales</taxon>
        <taxon>Deinococcaceae</taxon>
        <taxon>Deinococcus</taxon>
    </lineage>
</organism>
<evidence type="ECO:0008006" key="4">
    <source>
        <dbReference type="Google" id="ProtNLM"/>
    </source>
</evidence>
<keyword evidence="1" id="KW-0732">Signal</keyword>
<protein>
    <recommendedName>
        <fullName evidence="4">Nuclear transport factor 2 family protein</fullName>
    </recommendedName>
</protein>
<accession>A0A2K3UXI5</accession>
<feature type="chain" id="PRO_5014373488" description="Nuclear transport factor 2 family protein" evidence="1">
    <location>
        <begin position="22"/>
        <end position="181"/>
    </location>
</feature>
<gene>
    <name evidence="2" type="ORF">CVO96_07520</name>
</gene>
<comment type="caution">
    <text evidence="2">The sequence shown here is derived from an EMBL/GenBank/DDBJ whole genome shotgun (WGS) entry which is preliminary data.</text>
</comment>
<evidence type="ECO:0000256" key="1">
    <source>
        <dbReference type="SAM" id="SignalP"/>
    </source>
</evidence>
<proteinExistence type="predicted"/>
<dbReference type="AlphaFoldDB" id="A0A2K3UXI5"/>
<reference evidence="2 3" key="1">
    <citation type="submission" date="2018-01" db="EMBL/GenBank/DDBJ databases">
        <title>Deinococcus koreensis sp. nov., a radiation-resistant bacterium isolated from river water.</title>
        <authorList>
            <person name="Choi A."/>
        </authorList>
    </citation>
    <scope>NUCLEOTIDE SEQUENCE [LARGE SCALE GENOMIC DNA]</scope>
    <source>
        <strain evidence="2 3">SJW1-2</strain>
    </source>
</reference>
<dbReference type="EMBL" id="PPPD01000001">
    <property type="protein sequence ID" value="PNY81253.1"/>
    <property type="molecule type" value="Genomic_DNA"/>
</dbReference>
<dbReference type="Proteomes" id="UP000236379">
    <property type="component" value="Unassembled WGS sequence"/>
</dbReference>
<dbReference type="RefSeq" id="WP_103311696.1">
    <property type="nucleotide sequence ID" value="NZ_PPPD01000001.1"/>
</dbReference>
<name>A0A2K3UXI5_9DEIO</name>
<keyword evidence="3" id="KW-1185">Reference proteome</keyword>
<sequence length="181" mass="19675">MNRILRVVTLALTLVFPAAQAQAGAPTARPETTARSAAETFALTRGRALMLEFYAVRLDGLWDAFTPGVRGQWGDLPGFRAFRETGVRQYGRETQLVEERTFVRAGETFYVRSAVFEGAPQQVWALVIGFTGLRVTTFAIGLQEDRSGDQVAWSAARIAESFSMGGGSGLTHGPGLHEPLL</sequence>
<feature type="signal peptide" evidence="1">
    <location>
        <begin position="1"/>
        <end position="21"/>
    </location>
</feature>